<organism evidence="1">
    <name type="scientific">Escherichia coli</name>
    <dbReference type="NCBI Taxonomy" id="562"/>
    <lineage>
        <taxon>Bacteria</taxon>
        <taxon>Pseudomonadati</taxon>
        <taxon>Pseudomonadota</taxon>
        <taxon>Gammaproteobacteria</taxon>
        <taxon>Enterobacterales</taxon>
        <taxon>Enterobacteriaceae</taxon>
        <taxon>Escherichia</taxon>
    </lineage>
</organism>
<accession>A0A7L8KCG8</accession>
<reference evidence="1" key="1">
    <citation type="journal article" date="2020" name="Commun. Biol.">
        <title>Highly efficient gene transfer in the mouse gut microbiota is enabled by the Incl2 conjugative plasmid TP114.</title>
        <authorList>
            <person name="Neil K."/>
            <person name="Allard N."/>
            <person name="Grenier F."/>
            <person name="Burrus V."/>
            <person name="Rodrigue S."/>
        </authorList>
    </citation>
    <scope>NUCLEOTIDE SEQUENCE</scope>
    <source>
        <strain evidence="1">BM21</strain>
    </source>
</reference>
<evidence type="ECO:0000313" key="1">
    <source>
        <dbReference type="EMBL" id="QOE89761.1"/>
    </source>
</evidence>
<geneLocation type="plasmid" evidence="1">
    <name>pRts1</name>
</geneLocation>
<keyword evidence="1" id="KW-0614">Plasmid</keyword>
<protein>
    <submittedName>
        <fullName evidence="1">Uncharacterized protein</fullName>
    </submittedName>
</protein>
<name>A0A7L8KCG8_ECOLX</name>
<sequence length="46" mass="5097">MPIYIIPALRGFFFSEEPVVPVTASADAPMQFRIQDQGTGLKRDSV</sequence>
<dbReference type="EMBL" id="MN626604">
    <property type="protein sequence ID" value="QOE89761.1"/>
    <property type="molecule type" value="Genomic_DNA"/>
</dbReference>
<proteinExistence type="predicted"/>
<dbReference type="AlphaFoldDB" id="A0A7L8KCG8"/>
<gene>
    <name evidence="1" type="primary">pRts1_121</name>
</gene>